<dbReference type="Gene3D" id="2.60.120.260">
    <property type="entry name" value="Galactose-binding domain-like"/>
    <property type="match status" value="1"/>
</dbReference>
<evidence type="ECO:0000259" key="13">
    <source>
        <dbReference type="PROSITE" id="PS51829"/>
    </source>
</evidence>
<keyword evidence="6" id="KW-0865">Zymogen</keyword>
<sequence>MYFVIILIHLNHLVSCFIEDEKKEINGSNGIKRDGEFTNRIVFTTTREDDPSLWFNDNYHQYEYIGQFWIGKTKYITAQISQKKTKEALSTLKEDPDINVLRQSSEISWVIQEKAYVRVKRTADTEWPNLWYLNDDVSPSMKIDEAWAAGYSGQGIIMAVLDDGLQTDHPDLAVNVDTDHDIDIYGFDHNPYPATGRSHGTEVSGLIGAVKDNNMCVVGVAFRCTLIGVRIAGTYALSDSEEAGGLNHYISNVDIYHNSWGPGDSSGFKGPGLLAREALQSGVTNGRNGKGVIFTWAAGNGQLSDNCNADGYVNSIYTVAITGVDNSKNAWYAEVCAPALAAAYGGSRDDRYLTTTTTASGCKSDGIQGTSYATAIASGIVALTLEANPNLTWRDIQHLIVFTSNRSGFNDTYSNWSINGANKEFSQVLGFGLMDAEAMVNYGTNWTTVPTQQNCTSATSFPDLSTNTSVSDSIHVTSGDCATINFLEHVVANISFSYSNMRGVTKLYLVSPSGTRSHLLHYREHDAVDNGTAGTQSWAFMSVHFWKETPNGIWTLEISSHNKSVTVTLNSWSLEFYGTSTDPWPTHFSSVVTTDTTTDVDTTTSTVTVTLYAVIFGSVGGTVGLLLIVAVVILIIKRTSISRNKQTNSESGPSYINEIPPDHQDLDMTIIDNMM</sequence>
<dbReference type="AlphaFoldDB" id="A0A8S3SPH0"/>
<dbReference type="GO" id="GO:0005802">
    <property type="term" value="C:trans-Golgi network"/>
    <property type="evidence" value="ECO:0007669"/>
    <property type="project" value="TreeGrafter"/>
</dbReference>
<dbReference type="PRINTS" id="PR00723">
    <property type="entry name" value="SUBTILISIN"/>
</dbReference>
<gene>
    <name evidence="14" type="ORF">MEDL_33475</name>
</gene>
<dbReference type="FunFam" id="2.60.120.260:FF:000006">
    <property type="entry name" value="Proprotein convertase subtilisin/kexin type 5"/>
    <property type="match status" value="1"/>
</dbReference>
<dbReference type="GO" id="GO:0000139">
    <property type="term" value="C:Golgi membrane"/>
    <property type="evidence" value="ECO:0007669"/>
    <property type="project" value="TreeGrafter"/>
</dbReference>
<evidence type="ECO:0000256" key="10">
    <source>
        <dbReference type="PROSITE-ProRule" id="PRU01240"/>
    </source>
</evidence>
<evidence type="ECO:0000256" key="4">
    <source>
        <dbReference type="ARBA" id="ARBA00022801"/>
    </source>
</evidence>
<organism evidence="14 15">
    <name type="scientific">Mytilus edulis</name>
    <name type="common">Blue mussel</name>
    <dbReference type="NCBI Taxonomy" id="6550"/>
    <lineage>
        <taxon>Eukaryota</taxon>
        <taxon>Metazoa</taxon>
        <taxon>Spiralia</taxon>
        <taxon>Lophotrochozoa</taxon>
        <taxon>Mollusca</taxon>
        <taxon>Bivalvia</taxon>
        <taxon>Autobranchia</taxon>
        <taxon>Pteriomorphia</taxon>
        <taxon>Mytilida</taxon>
        <taxon>Mytiloidea</taxon>
        <taxon>Mytilidae</taxon>
        <taxon>Mytilinae</taxon>
        <taxon>Mytilus</taxon>
    </lineage>
</organism>
<dbReference type="PANTHER" id="PTHR42884">
    <property type="entry name" value="PROPROTEIN CONVERTASE SUBTILISIN/KEXIN-RELATED"/>
    <property type="match status" value="1"/>
</dbReference>
<feature type="chain" id="PRO_5035773691" evidence="12">
    <location>
        <begin position="17"/>
        <end position="675"/>
    </location>
</feature>
<evidence type="ECO:0000256" key="8">
    <source>
        <dbReference type="ARBA" id="ARBA00023180"/>
    </source>
</evidence>
<keyword evidence="15" id="KW-1185">Reference proteome</keyword>
<feature type="transmembrane region" description="Helical" evidence="11">
    <location>
        <begin position="611"/>
        <end position="636"/>
    </location>
</feature>
<dbReference type="CDD" id="cd04059">
    <property type="entry name" value="Peptidases_S8_Protein_convertases_Kexins_Furin-like"/>
    <property type="match status" value="1"/>
</dbReference>
<keyword evidence="5 10" id="KW-0720">Serine protease</keyword>
<comment type="caution">
    <text evidence="14">The sequence shown here is derived from an EMBL/GenBank/DDBJ whole genome shotgun (WGS) entry which is preliminary data.</text>
</comment>
<evidence type="ECO:0000256" key="9">
    <source>
        <dbReference type="PIRSR" id="PIRSR615500-1"/>
    </source>
</evidence>
<dbReference type="InterPro" id="IPR022398">
    <property type="entry name" value="Peptidase_S8_His-AS"/>
</dbReference>
<dbReference type="Gene3D" id="3.40.50.200">
    <property type="entry name" value="Peptidase S8/S53 domain"/>
    <property type="match status" value="1"/>
</dbReference>
<accession>A0A8S3SPH0</accession>
<dbReference type="Pfam" id="PF01483">
    <property type="entry name" value="P_proprotein"/>
    <property type="match status" value="1"/>
</dbReference>
<comment type="similarity">
    <text evidence="10">Belongs to the peptidase S8 family.</text>
</comment>
<dbReference type="SUPFAM" id="SSF49785">
    <property type="entry name" value="Galactose-binding domain-like"/>
    <property type="match status" value="1"/>
</dbReference>
<keyword evidence="11" id="KW-0812">Transmembrane</keyword>
<dbReference type="InterPro" id="IPR034182">
    <property type="entry name" value="Kexin/furin"/>
</dbReference>
<evidence type="ECO:0000313" key="14">
    <source>
        <dbReference type="EMBL" id="CAG2219979.1"/>
    </source>
</evidence>
<dbReference type="GO" id="GO:0004252">
    <property type="term" value="F:serine-type endopeptidase activity"/>
    <property type="evidence" value="ECO:0007669"/>
    <property type="project" value="UniProtKB-UniRule"/>
</dbReference>
<dbReference type="PROSITE" id="PS51829">
    <property type="entry name" value="P_HOMO_B"/>
    <property type="match status" value="1"/>
</dbReference>
<name>A0A8S3SPH0_MYTED</name>
<keyword evidence="11" id="KW-1133">Transmembrane helix</keyword>
<dbReference type="InterPro" id="IPR000209">
    <property type="entry name" value="Peptidase_S8/S53_dom"/>
</dbReference>
<dbReference type="EC" id="3.4.21.75" evidence="14"/>
<protein>
    <submittedName>
        <fullName evidence="14">FURIN</fullName>
        <ecNumber evidence="14">3.4.21.75</ecNumber>
    </submittedName>
</protein>
<feature type="active site" description="Charge relay system" evidence="9 10">
    <location>
        <position position="162"/>
    </location>
</feature>
<evidence type="ECO:0000256" key="2">
    <source>
        <dbReference type="ARBA" id="ARBA00022685"/>
    </source>
</evidence>
<keyword evidence="1 10" id="KW-0645">Protease</keyword>
<keyword evidence="8" id="KW-0325">Glycoprotein</keyword>
<dbReference type="InterPro" id="IPR036852">
    <property type="entry name" value="Peptidase_S8/S53_dom_sf"/>
</dbReference>
<evidence type="ECO:0000256" key="7">
    <source>
        <dbReference type="ARBA" id="ARBA00023157"/>
    </source>
</evidence>
<keyword evidence="4 10" id="KW-0378">Hydrolase</keyword>
<dbReference type="OrthoDB" id="300641at2759"/>
<keyword evidence="3 12" id="KW-0732">Signal</keyword>
<evidence type="ECO:0000256" key="5">
    <source>
        <dbReference type="ARBA" id="ARBA00022825"/>
    </source>
</evidence>
<evidence type="ECO:0000256" key="6">
    <source>
        <dbReference type="ARBA" id="ARBA00023145"/>
    </source>
</evidence>
<evidence type="ECO:0000256" key="3">
    <source>
        <dbReference type="ARBA" id="ARBA00022729"/>
    </source>
</evidence>
<evidence type="ECO:0000313" key="15">
    <source>
        <dbReference type="Proteomes" id="UP000683360"/>
    </source>
</evidence>
<evidence type="ECO:0000256" key="1">
    <source>
        <dbReference type="ARBA" id="ARBA00022670"/>
    </source>
</evidence>
<dbReference type="Proteomes" id="UP000683360">
    <property type="component" value="Unassembled WGS sequence"/>
</dbReference>
<dbReference type="InterPro" id="IPR008979">
    <property type="entry name" value="Galactose-bd-like_sf"/>
</dbReference>
<feature type="domain" description="P/Homo B" evidence="13">
    <location>
        <begin position="440"/>
        <end position="582"/>
    </location>
</feature>
<dbReference type="PROSITE" id="PS51892">
    <property type="entry name" value="SUBTILASE"/>
    <property type="match status" value="1"/>
</dbReference>
<dbReference type="Pfam" id="PF00082">
    <property type="entry name" value="Peptidase_S8"/>
    <property type="match status" value="1"/>
</dbReference>
<dbReference type="SUPFAM" id="SSF52743">
    <property type="entry name" value="Subtilisin-like"/>
    <property type="match status" value="1"/>
</dbReference>
<feature type="active site" description="Charge relay system" evidence="9 10">
    <location>
        <position position="199"/>
    </location>
</feature>
<dbReference type="EMBL" id="CAJPWZ010001648">
    <property type="protein sequence ID" value="CAG2219979.1"/>
    <property type="molecule type" value="Genomic_DNA"/>
</dbReference>
<keyword evidence="7" id="KW-1015">Disulfide bond</keyword>
<dbReference type="GO" id="GO:0016485">
    <property type="term" value="P:protein processing"/>
    <property type="evidence" value="ECO:0007669"/>
    <property type="project" value="TreeGrafter"/>
</dbReference>
<feature type="signal peptide" evidence="12">
    <location>
        <begin position="1"/>
        <end position="16"/>
    </location>
</feature>
<keyword evidence="2" id="KW-0165">Cleavage on pair of basic residues</keyword>
<keyword evidence="11" id="KW-0472">Membrane</keyword>
<feature type="active site" description="Charge relay system" evidence="9 10">
    <location>
        <position position="371"/>
    </location>
</feature>
<evidence type="ECO:0000256" key="11">
    <source>
        <dbReference type="SAM" id="Phobius"/>
    </source>
</evidence>
<dbReference type="InterPro" id="IPR015500">
    <property type="entry name" value="Peptidase_S8_subtilisin-rel"/>
</dbReference>
<dbReference type="InterPro" id="IPR002884">
    <property type="entry name" value="P_dom"/>
</dbReference>
<dbReference type="PROSITE" id="PS00137">
    <property type="entry name" value="SUBTILASE_HIS"/>
    <property type="match status" value="1"/>
</dbReference>
<proteinExistence type="inferred from homology"/>
<reference evidence="14" key="1">
    <citation type="submission" date="2021-03" db="EMBL/GenBank/DDBJ databases">
        <authorList>
            <person name="Bekaert M."/>
        </authorList>
    </citation>
    <scope>NUCLEOTIDE SEQUENCE</scope>
</reference>
<evidence type="ECO:0000256" key="12">
    <source>
        <dbReference type="SAM" id="SignalP"/>
    </source>
</evidence>
<dbReference type="PANTHER" id="PTHR42884:SF23">
    <property type="entry name" value="FURIN-LIKE PROTEASE 2"/>
    <property type="match status" value="1"/>
</dbReference>